<evidence type="ECO:0000256" key="7">
    <source>
        <dbReference type="ARBA" id="ARBA00022837"/>
    </source>
</evidence>
<dbReference type="PANTHER" id="PTHR23152">
    <property type="entry name" value="2-OXOGLUTARATE DEHYDROGENASE"/>
    <property type="match status" value="1"/>
</dbReference>
<name>A0A2J8RT35_PONAB</name>
<dbReference type="GO" id="GO:0046872">
    <property type="term" value="F:metal ion binding"/>
    <property type="evidence" value="ECO:0007669"/>
    <property type="project" value="UniProtKB-KW"/>
</dbReference>
<keyword evidence="13" id="KW-0324">Glycolysis</keyword>
<evidence type="ECO:0000256" key="15">
    <source>
        <dbReference type="SAM" id="MobiDB-lite"/>
    </source>
</evidence>
<evidence type="ECO:0000256" key="14">
    <source>
        <dbReference type="ARBA" id="ARBA00051042"/>
    </source>
</evidence>
<dbReference type="AlphaFoldDB" id="A0A2J8RT35"/>
<dbReference type="InterPro" id="IPR011603">
    <property type="entry name" value="2oxoglutarate_DH_E1"/>
</dbReference>
<keyword evidence="9" id="KW-0809">Transit peptide</keyword>
<dbReference type="EMBL" id="NDHI03003654">
    <property type="protein sequence ID" value="PNJ11682.1"/>
    <property type="molecule type" value="Genomic_DNA"/>
</dbReference>
<comment type="subcellular location">
    <subcellularLocation>
        <location evidence="3">Mitochondrion</location>
    </subcellularLocation>
</comment>
<comment type="catalytic activity">
    <reaction evidence="14">
        <text>N(6)-[(R)-lipoyl]-L-lysyl-[protein] + 2-oxoglutarate + H(+) = N(6)-[(R)-S(8)-succinyldihydrolipoyl]-L-lysyl-[protein] + CO2</text>
        <dbReference type="Rhea" id="RHEA:12188"/>
        <dbReference type="Rhea" id="RHEA-COMP:10474"/>
        <dbReference type="Rhea" id="RHEA-COMP:20092"/>
        <dbReference type="ChEBI" id="CHEBI:15378"/>
        <dbReference type="ChEBI" id="CHEBI:16526"/>
        <dbReference type="ChEBI" id="CHEBI:16810"/>
        <dbReference type="ChEBI" id="CHEBI:83099"/>
        <dbReference type="ChEBI" id="CHEBI:83120"/>
        <dbReference type="EC" id="1.2.4.2"/>
    </reaction>
    <physiologicalReaction direction="left-to-right" evidence="14">
        <dbReference type="Rhea" id="RHEA:12189"/>
    </physiologicalReaction>
</comment>
<evidence type="ECO:0000256" key="4">
    <source>
        <dbReference type="ARBA" id="ARBA00006936"/>
    </source>
</evidence>
<dbReference type="InterPro" id="IPR042179">
    <property type="entry name" value="KGD_C_sf"/>
</dbReference>
<evidence type="ECO:0000256" key="6">
    <source>
        <dbReference type="ARBA" id="ARBA00022723"/>
    </source>
</evidence>
<dbReference type="CDD" id="cd02016">
    <property type="entry name" value="TPP_E1_OGDC_like"/>
    <property type="match status" value="1"/>
</dbReference>
<dbReference type="Gene3D" id="1.10.287.1150">
    <property type="entry name" value="TPP helical domain"/>
    <property type="match status" value="1"/>
</dbReference>
<dbReference type="GO" id="GO:0004591">
    <property type="term" value="F:oxoglutarate dehydrogenase (succinyl-transferring) activity"/>
    <property type="evidence" value="ECO:0007669"/>
    <property type="project" value="UniProtKB-EC"/>
</dbReference>
<dbReference type="GO" id="GO:0045252">
    <property type="term" value="C:oxoglutarate dehydrogenase complex"/>
    <property type="evidence" value="ECO:0007669"/>
    <property type="project" value="TreeGrafter"/>
</dbReference>
<dbReference type="FunFam" id="1.10.287.1150:FF:000001">
    <property type="entry name" value="2-oxoglutarate dehydrogenase, mitochondrial isoform X1"/>
    <property type="match status" value="1"/>
</dbReference>
<dbReference type="FunFam" id="3.40.50.11610:FF:000004">
    <property type="entry name" value="2-oxoglutarate dehydrogenase, mitochondrial isoform X1"/>
    <property type="match status" value="1"/>
</dbReference>
<dbReference type="SUPFAM" id="SSF52518">
    <property type="entry name" value="Thiamin diphosphate-binding fold (THDP-binding)"/>
    <property type="match status" value="2"/>
</dbReference>
<dbReference type="Pfam" id="PF00676">
    <property type="entry name" value="E1_dh"/>
    <property type="match status" value="1"/>
</dbReference>
<accession>A0A2J8RT35</accession>
<evidence type="ECO:0000256" key="13">
    <source>
        <dbReference type="ARBA" id="ARBA00023152"/>
    </source>
</evidence>
<proteinExistence type="inferred from homology"/>
<comment type="caution">
    <text evidence="20">The sequence shown here is derived from an EMBL/GenBank/DDBJ whole genome shotgun (WGS) entry which is preliminary data.</text>
</comment>
<keyword evidence="12" id="KW-0496">Mitochondrion</keyword>
<feature type="domain" description="2-oxoglutarate dehydrogenase E1 component/KDG C-terminal" evidence="19">
    <location>
        <begin position="724"/>
        <end position="869"/>
    </location>
</feature>
<evidence type="ECO:0000256" key="11">
    <source>
        <dbReference type="ARBA" id="ARBA00023052"/>
    </source>
</evidence>
<sequence length="879" mass="99103">MEEMYFAWLENPRSVHKSWDSFFRKASEEAFSGSAQPRPPSVVHESRSAVSSRTKTSKLVEDHLAVQSLIRAYQIRGHHVAQLDPLGILDADLDSFVPSDLITTIDKLAFYDLQEADLDKEFQLPTTTFIGGSENTLSLREIIRRLENTYCQHIGLEFMFINDVEQCQWIRQKFETPGVMQFSSEEKRTLLARLVRSMRFEDFLARKWSSEKRFGLEGCEVMIPALKTIIDKSSEMGIENVILGMPHRGRLNVLANVIRKDLEQIFCQFDPKLEAADEGSGDVKYHLGMYHERINRVTNRNITLSLVANPSHLEAVDPVVQGKTKAEQFYRGDAQGKKVMSILVHGDAAFAGQGVVYETFHLSDLPSYTTNGTVHVVVNNQIGFTTDPRMARSSPYPTDVARVVNAPIFHVNADDPEAVIYVCSVAAEWRNTFNKDVVVDLVCYRRRGHNEMDEPMFTQPLMYKQIHRQVPVLKKYADKLIAEGTVTLQEFEEEIAKYDRICEEAYGRSKDKKILHIKHWLDSPWPGFFNVDGEPKSMTCPATGIPEDMLTHIGSVASSVPLEDFKIHTGEVAGQAAAQAAGPTPTLCLEGRPLSHSAGPCGHDQEPDGGLGVGRVHGLWLPAEGGHPRAAQRAGCGEGHVQGPEHSSARPERFLQMSNDDSDAYPAFTKDFEVSQLYDCNWIVVNCSTPANYFHVLRRQILLPFRKPLIIFTPKSLLRHPEAKSSFDQMVSGTSFQRVIPEDGAAARAPEQVRRLIFCTGKVYYDLVKERSSQGLEEKVAITRLEQISPFPFDLIKQEAEKYPGAELAWCQEEHKNMGYYDYISPRFMTILRRARPIWYVGRDPAAAPATGNRNTHLVSLKKFLDTAFNLQAFEGKTF</sequence>
<dbReference type="GO" id="GO:0006099">
    <property type="term" value="P:tricarboxylic acid cycle"/>
    <property type="evidence" value="ECO:0007669"/>
    <property type="project" value="TreeGrafter"/>
</dbReference>
<comment type="cofactor">
    <cofactor evidence="2">
        <name>thiamine diphosphate</name>
        <dbReference type="ChEBI" id="CHEBI:58937"/>
    </cofactor>
</comment>
<keyword evidence="10" id="KW-0560">Oxidoreductase</keyword>
<dbReference type="Pfam" id="PF16870">
    <property type="entry name" value="OxoGdeHyase_C"/>
    <property type="match status" value="1"/>
</dbReference>
<evidence type="ECO:0000256" key="5">
    <source>
        <dbReference type="ARBA" id="ARBA00012280"/>
    </source>
</evidence>
<evidence type="ECO:0000256" key="9">
    <source>
        <dbReference type="ARBA" id="ARBA00022946"/>
    </source>
</evidence>
<organism evidence="20">
    <name type="scientific">Pongo abelii</name>
    <name type="common">Sumatran orangutan</name>
    <name type="synonym">Pongo pygmaeus abelii</name>
    <dbReference type="NCBI Taxonomy" id="9601"/>
    <lineage>
        <taxon>Eukaryota</taxon>
        <taxon>Metazoa</taxon>
        <taxon>Chordata</taxon>
        <taxon>Craniata</taxon>
        <taxon>Vertebrata</taxon>
        <taxon>Euteleostomi</taxon>
        <taxon>Mammalia</taxon>
        <taxon>Eutheria</taxon>
        <taxon>Euarchontoglires</taxon>
        <taxon>Primates</taxon>
        <taxon>Haplorrhini</taxon>
        <taxon>Catarrhini</taxon>
        <taxon>Hominidae</taxon>
        <taxon>Pongo</taxon>
    </lineage>
</organism>
<comment type="cofactor">
    <cofactor evidence="1">
        <name>Mg(2+)</name>
        <dbReference type="ChEBI" id="CHEBI:18420"/>
    </cofactor>
</comment>
<reference evidence="20" key="1">
    <citation type="submission" date="2017-12" db="EMBL/GenBank/DDBJ databases">
        <title>High-resolution comparative analysis of great ape genomes.</title>
        <authorList>
            <person name="Pollen A."/>
            <person name="Hastie A."/>
            <person name="Hormozdiari F."/>
            <person name="Dougherty M."/>
            <person name="Liu R."/>
            <person name="Chaisson M."/>
            <person name="Hoppe E."/>
            <person name="Hill C."/>
            <person name="Pang A."/>
            <person name="Hillier L."/>
            <person name="Baker C."/>
            <person name="Armstrong J."/>
            <person name="Shendure J."/>
            <person name="Paten B."/>
            <person name="Wilson R."/>
            <person name="Chao H."/>
            <person name="Schneider V."/>
            <person name="Ventura M."/>
            <person name="Kronenberg Z."/>
            <person name="Murali S."/>
            <person name="Gordon D."/>
            <person name="Cantsilieris S."/>
            <person name="Munson K."/>
            <person name="Nelson B."/>
            <person name="Raja A."/>
            <person name="Underwood J."/>
            <person name="Diekhans M."/>
            <person name="Fiddes I."/>
            <person name="Haussler D."/>
            <person name="Eichler E."/>
        </authorList>
    </citation>
    <scope>NUCLEOTIDE SEQUENCE [LARGE SCALE GENOMIC DNA]</scope>
    <source>
        <strain evidence="20">Susie</strain>
    </source>
</reference>
<dbReference type="Pfam" id="PF16078">
    <property type="entry name" value="2-oxogl_dehyd_N"/>
    <property type="match status" value="1"/>
</dbReference>
<comment type="similarity">
    <text evidence="4">Belongs to the alpha-ketoglutarate dehydrogenase family.</text>
</comment>
<protein>
    <recommendedName>
        <fullName evidence="5">oxoglutarate dehydrogenase (succinyl-transferring)</fullName>
        <ecNumber evidence="5">1.2.4.2</ecNumber>
    </recommendedName>
</protein>
<dbReference type="EC" id="1.2.4.2" evidence="5"/>
<feature type="domain" description="2-oxoglutarate dehydrogenase E1 component N-terminal" evidence="18">
    <location>
        <begin position="1"/>
        <end position="29"/>
    </location>
</feature>
<evidence type="ECO:0000256" key="8">
    <source>
        <dbReference type="ARBA" id="ARBA00022842"/>
    </source>
</evidence>
<evidence type="ECO:0000256" key="12">
    <source>
        <dbReference type="ARBA" id="ARBA00023128"/>
    </source>
</evidence>
<dbReference type="InterPro" id="IPR029061">
    <property type="entry name" value="THDP-binding"/>
</dbReference>
<evidence type="ECO:0000259" key="19">
    <source>
        <dbReference type="Pfam" id="PF16870"/>
    </source>
</evidence>
<feature type="domain" description="Transketolase-like pyrimidine-binding" evidence="17">
    <location>
        <begin position="633"/>
        <end position="719"/>
    </location>
</feature>
<dbReference type="GO" id="GO:0005759">
    <property type="term" value="C:mitochondrial matrix"/>
    <property type="evidence" value="ECO:0007669"/>
    <property type="project" value="UniProtKB-ARBA"/>
</dbReference>
<evidence type="ECO:0000259" key="16">
    <source>
        <dbReference type="Pfam" id="PF00676"/>
    </source>
</evidence>
<evidence type="ECO:0000256" key="3">
    <source>
        <dbReference type="ARBA" id="ARBA00004173"/>
    </source>
</evidence>
<dbReference type="InterPro" id="IPR001017">
    <property type="entry name" value="DH_E1"/>
</dbReference>
<dbReference type="Gene3D" id="3.40.50.970">
    <property type="match status" value="1"/>
</dbReference>
<evidence type="ECO:0000256" key="2">
    <source>
        <dbReference type="ARBA" id="ARBA00001964"/>
    </source>
</evidence>
<dbReference type="FunFam" id="3.40.50.970:FF:000002">
    <property type="entry name" value="2-oxoglutarate dehydrogenase, E1 component"/>
    <property type="match status" value="1"/>
</dbReference>
<evidence type="ECO:0000256" key="10">
    <source>
        <dbReference type="ARBA" id="ARBA00023002"/>
    </source>
</evidence>
<evidence type="ECO:0000256" key="1">
    <source>
        <dbReference type="ARBA" id="ARBA00001946"/>
    </source>
</evidence>
<dbReference type="PIRSF" id="PIRSF000157">
    <property type="entry name" value="Oxoglu_dh_E1"/>
    <property type="match status" value="1"/>
</dbReference>
<dbReference type="PANTHER" id="PTHR23152:SF5">
    <property type="entry name" value="2-OXOGLUTARATE DEHYDROGENASE-LIKE, MITOCHONDRIAL"/>
    <property type="match status" value="1"/>
</dbReference>
<dbReference type="GO" id="GO:0030976">
    <property type="term" value="F:thiamine pyrophosphate binding"/>
    <property type="evidence" value="ECO:0007669"/>
    <property type="project" value="InterPro"/>
</dbReference>
<dbReference type="InterPro" id="IPR032106">
    <property type="entry name" value="2-oxogl_dehyd_N"/>
</dbReference>
<evidence type="ECO:0000313" key="20">
    <source>
        <dbReference type="EMBL" id="PNJ11682.1"/>
    </source>
</evidence>
<gene>
    <name evidence="20" type="ORF">CR201_G0048773</name>
</gene>
<dbReference type="Gene3D" id="3.40.50.11610">
    <property type="entry name" value="Multifunctional 2-oxoglutarate metabolism enzyme, C-terminal domain"/>
    <property type="match status" value="1"/>
</dbReference>
<feature type="domain" description="Dehydrogenase E1 component" evidence="16">
    <location>
        <begin position="193"/>
        <end position="517"/>
    </location>
</feature>
<dbReference type="InterPro" id="IPR031717">
    <property type="entry name" value="ODO-1/KGD_C"/>
</dbReference>
<dbReference type="GO" id="GO:0006096">
    <property type="term" value="P:glycolytic process"/>
    <property type="evidence" value="ECO:0007669"/>
    <property type="project" value="UniProtKB-KW"/>
</dbReference>
<feature type="region of interest" description="Disordered" evidence="15">
    <location>
        <begin position="31"/>
        <end position="54"/>
    </location>
</feature>
<evidence type="ECO:0000259" key="18">
    <source>
        <dbReference type="Pfam" id="PF16078"/>
    </source>
</evidence>
<dbReference type="Gene3D" id="3.40.50.12470">
    <property type="match status" value="1"/>
</dbReference>
<keyword evidence="7" id="KW-0106">Calcium</keyword>
<keyword evidence="11" id="KW-0786">Thiamine pyrophosphate</keyword>
<evidence type="ECO:0000259" key="17">
    <source>
        <dbReference type="Pfam" id="PF02779"/>
    </source>
</evidence>
<keyword evidence="8" id="KW-0460">Magnesium</keyword>
<dbReference type="Pfam" id="PF02779">
    <property type="entry name" value="Transket_pyr"/>
    <property type="match status" value="1"/>
</dbReference>
<dbReference type="InterPro" id="IPR005475">
    <property type="entry name" value="Transketolase-like_Pyr-bd"/>
</dbReference>
<keyword evidence="6" id="KW-0479">Metal-binding</keyword>
<feature type="region of interest" description="Disordered" evidence="15">
    <location>
        <begin position="627"/>
        <end position="650"/>
    </location>
</feature>